<name>A0AAD1TJJ9_PELCU</name>
<sequence>MSTVKIIPDREEPGERLETLEINVCAHTPDHGPDASICTLARRPAASPPEQVTHTSQPHTSAAVLPHQC</sequence>
<proteinExistence type="predicted"/>
<organism evidence="2 3">
    <name type="scientific">Pelobates cultripes</name>
    <name type="common">Western spadefoot toad</name>
    <dbReference type="NCBI Taxonomy" id="61616"/>
    <lineage>
        <taxon>Eukaryota</taxon>
        <taxon>Metazoa</taxon>
        <taxon>Chordata</taxon>
        <taxon>Craniata</taxon>
        <taxon>Vertebrata</taxon>
        <taxon>Euteleostomi</taxon>
        <taxon>Amphibia</taxon>
        <taxon>Batrachia</taxon>
        <taxon>Anura</taxon>
        <taxon>Pelobatoidea</taxon>
        <taxon>Pelobatidae</taxon>
        <taxon>Pelobates</taxon>
    </lineage>
</organism>
<evidence type="ECO:0000256" key="1">
    <source>
        <dbReference type="SAM" id="MobiDB-lite"/>
    </source>
</evidence>
<feature type="region of interest" description="Disordered" evidence="1">
    <location>
        <begin position="44"/>
        <end position="69"/>
    </location>
</feature>
<evidence type="ECO:0000313" key="2">
    <source>
        <dbReference type="EMBL" id="CAH2325690.1"/>
    </source>
</evidence>
<evidence type="ECO:0000313" key="3">
    <source>
        <dbReference type="Proteomes" id="UP001295444"/>
    </source>
</evidence>
<gene>
    <name evidence="2" type="ORF">PECUL_23A059597</name>
</gene>
<dbReference type="Proteomes" id="UP001295444">
    <property type="component" value="Chromosome 12"/>
</dbReference>
<keyword evidence="3" id="KW-1185">Reference proteome</keyword>
<protein>
    <submittedName>
        <fullName evidence="2">Uncharacterized protein</fullName>
    </submittedName>
</protein>
<dbReference type="AlphaFoldDB" id="A0AAD1TJJ9"/>
<accession>A0AAD1TJJ9</accession>
<reference evidence="2" key="1">
    <citation type="submission" date="2022-03" db="EMBL/GenBank/DDBJ databases">
        <authorList>
            <person name="Alioto T."/>
            <person name="Alioto T."/>
            <person name="Gomez Garrido J."/>
        </authorList>
    </citation>
    <scope>NUCLEOTIDE SEQUENCE</scope>
</reference>
<dbReference type="EMBL" id="OW240923">
    <property type="protein sequence ID" value="CAH2325690.1"/>
    <property type="molecule type" value="Genomic_DNA"/>
</dbReference>
<feature type="compositionally biased region" description="Polar residues" evidence="1">
    <location>
        <begin position="50"/>
        <end position="60"/>
    </location>
</feature>